<evidence type="ECO:0000259" key="3">
    <source>
        <dbReference type="SMART" id="SM00829"/>
    </source>
</evidence>
<dbReference type="Pfam" id="PF00107">
    <property type="entry name" value="ADH_zinc_N"/>
    <property type="match status" value="1"/>
</dbReference>
<dbReference type="EMBL" id="CAEZTX010000049">
    <property type="protein sequence ID" value="CAB4582436.1"/>
    <property type="molecule type" value="Genomic_DNA"/>
</dbReference>
<dbReference type="GO" id="GO:0070402">
    <property type="term" value="F:NADPH binding"/>
    <property type="evidence" value="ECO:0007669"/>
    <property type="project" value="TreeGrafter"/>
</dbReference>
<protein>
    <submittedName>
        <fullName evidence="4">Unannotated protein</fullName>
    </submittedName>
</protein>
<dbReference type="CDD" id="cd08241">
    <property type="entry name" value="QOR1"/>
    <property type="match status" value="1"/>
</dbReference>
<gene>
    <name evidence="4" type="ORF">UFOPK1755_00616</name>
</gene>
<dbReference type="SUPFAM" id="SSF50129">
    <property type="entry name" value="GroES-like"/>
    <property type="match status" value="1"/>
</dbReference>
<keyword evidence="1" id="KW-0521">NADP</keyword>
<dbReference type="GO" id="GO:0016651">
    <property type="term" value="F:oxidoreductase activity, acting on NAD(P)H"/>
    <property type="evidence" value="ECO:0007669"/>
    <property type="project" value="TreeGrafter"/>
</dbReference>
<dbReference type="AlphaFoldDB" id="A0A6J6F1U6"/>
<dbReference type="PANTHER" id="PTHR48106">
    <property type="entry name" value="QUINONE OXIDOREDUCTASE PIG3-RELATED"/>
    <property type="match status" value="1"/>
</dbReference>
<dbReference type="InterPro" id="IPR013154">
    <property type="entry name" value="ADH-like_N"/>
</dbReference>
<dbReference type="Pfam" id="PF08240">
    <property type="entry name" value="ADH_N"/>
    <property type="match status" value="1"/>
</dbReference>
<evidence type="ECO:0000313" key="4">
    <source>
        <dbReference type="EMBL" id="CAB4582436.1"/>
    </source>
</evidence>
<accession>A0A6J6F1U6</accession>
<dbReference type="Gene3D" id="3.90.180.10">
    <property type="entry name" value="Medium-chain alcohol dehydrogenases, catalytic domain"/>
    <property type="match status" value="1"/>
</dbReference>
<proteinExistence type="predicted"/>
<reference evidence="4" key="1">
    <citation type="submission" date="2020-05" db="EMBL/GenBank/DDBJ databases">
        <authorList>
            <person name="Chiriac C."/>
            <person name="Salcher M."/>
            <person name="Ghai R."/>
            <person name="Kavagutti S V."/>
        </authorList>
    </citation>
    <scope>NUCLEOTIDE SEQUENCE</scope>
</reference>
<organism evidence="4">
    <name type="scientific">freshwater metagenome</name>
    <dbReference type="NCBI Taxonomy" id="449393"/>
    <lineage>
        <taxon>unclassified sequences</taxon>
        <taxon>metagenomes</taxon>
        <taxon>ecological metagenomes</taxon>
    </lineage>
</organism>
<feature type="domain" description="Enoyl reductase (ER)" evidence="3">
    <location>
        <begin position="10"/>
        <end position="312"/>
    </location>
</feature>
<evidence type="ECO:0000256" key="2">
    <source>
        <dbReference type="ARBA" id="ARBA00023002"/>
    </source>
</evidence>
<dbReference type="InterPro" id="IPR011032">
    <property type="entry name" value="GroES-like_sf"/>
</dbReference>
<dbReference type="SMART" id="SM00829">
    <property type="entry name" value="PKS_ER"/>
    <property type="match status" value="1"/>
</dbReference>
<dbReference type="SUPFAM" id="SSF51735">
    <property type="entry name" value="NAD(P)-binding Rossmann-fold domains"/>
    <property type="match status" value="1"/>
</dbReference>
<dbReference type="InterPro" id="IPR020843">
    <property type="entry name" value="ER"/>
</dbReference>
<dbReference type="InterPro" id="IPR036291">
    <property type="entry name" value="NAD(P)-bd_dom_sf"/>
</dbReference>
<dbReference type="InterPro" id="IPR013149">
    <property type="entry name" value="ADH-like_C"/>
</dbReference>
<sequence length="316" mass="33200">MKAIQITEFGGPEKMNLIEIADPVPGDGEVLLDVLKIGINYADTHQVENSYLSVQTLPLIPGVEVVGRTPDGKRVLALVSSGGYAEKAIAHKGALIPIPDAVSDEDALCMLVQGSTAWHLLKTMAHQKPGESVVIHAAAGGVGVIAIQLAKMWGAKVIAVASSQEKRDLALSLGADVAIDAKDPDLKSTIIAANGGKRVDIVLEMVGGPTFDKSLESLAHFGRLITYGMASREAPTAIAPGALMAGTKTVSGFWLSHCFAKPELFHDVIAELFTMIAAGTLRPAIGARFGLSQAVEAHTQMRSRGSTGKITLDPQR</sequence>
<keyword evidence="2" id="KW-0560">Oxidoreductase</keyword>
<evidence type="ECO:0000256" key="1">
    <source>
        <dbReference type="ARBA" id="ARBA00022857"/>
    </source>
</evidence>
<name>A0A6J6F1U6_9ZZZZ</name>
<dbReference type="Gene3D" id="3.40.50.720">
    <property type="entry name" value="NAD(P)-binding Rossmann-like Domain"/>
    <property type="match status" value="1"/>
</dbReference>